<evidence type="ECO:0000313" key="11">
    <source>
        <dbReference type="EMBL" id="SFB68413.1"/>
    </source>
</evidence>
<gene>
    <name evidence="8" type="primary">rpoC</name>
    <name evidence="11" type="ORF">SAMN02745150_00175</name>
</gene>
<dbReference type="InterPro" id="IPR042102">
    <property type="entry name" value="RNA_pol_Rpb1_3_sf"/>
</dbReference>
<dbReference type="Pfam" id="PF00623">
    <property type="entry name" value="RNA_pol_Rpb1_2"/>
    <property type="match status" value="2"/>
</dbReference>
<dbReference type="GO" id="GO:0008270">
    <property type="term" value="F:zinc ion binding"/>
    <property type="evidence" value="ECO:0007669"/>
    <property type="project" value="UniProtKB-UniRule"/>
</dbReference>
<reference evidence="12" key="1">
    <citation type="submission" date="2016-10" db="EMBL/GenBank/DDBJ databases">
        <authorList>
            <person name="Varghese N."/>
            <person name="Submissions S."/>
        </authorList>
    </citation>
    <scope>NUCLEOTIDE SEQUENCE [LARGE SCALE GENOMIC DNA]</scope>
    <source>
        <strain evidence="12">ATCC 43811</strain>
    </source>
</reference>
<dbReference type="PANTHER" id="PTHR19376">
    <property type="entry name" value="DNA-DIRECTED RNA POLYMERASE"/>
    <property type="match status" value="1"/>
</dbReference>
<feature type="domain" description="RNA polymerase N-terminal" evidence="10">
    <location>
        <begin position="223"/>
        <end position="502"/>
    </location>
</feature>
<dbReference type="InterPro" id="IPR045867">
    <property type="entry name" value="DNA-dir_RpoC_beta_prime"/>
</dbReference>
<dbReference type="CDD" id="cd01609">
    <property type="entry name" value="RNAP_beta'_N"/>
    <property type="match status" value="1"/>
</dbReference>
<feature type="binding site" evidence="8">
    <location>
        <position position="60"/>
    </location>
    <ligand>
        <name>Zn(2+)</name>
        <dbReference type="ChEBI" id="CHEBI:29105"/>
        <label>1</label>
    </ligand>
</feature>
<dbReference type="EC" id="2.7.7.6" evidence="8"/>
<keyword evidence="2 8" id="KW-0808">Transferase</keyword>
<dbReference type="Gene3D" id="1.10.132.30">
    <property type="match status" value="1"/>
</dbReference>
<dbReference type="GO" id="GO:0003899">
    <property type="term" value="F:DNA-directed RNA polymerase activity"/>
    <property type="evidence" value="ECO:0007669"/>
    <property type="project" value="UniProtKB-UniRule"/>
</dbReference>
<dbReference type="SMART" id="SM00663">
    <property type="entry name" value="RPOLA_N"/>
    <property type="match status" value="1"/>
</dbReference>
<comment type="similarity">
    <text evidence="8 9">Belongs to the RNA polymerase beta' chain family.</text>
</comment>
<dbReference type="Gene3D" id="4.10.860.120">
    <property type="entry name" value="RNA polymerase II, clamp domain"/>
    <property type="match status" value="1"/>
</dbReference>
<accession>A0A1I1D771</accession>
<comment type="function">
    <text evidence="8 9">DNA-dependent RNA polymerase catalyzes the transcription of DNA into RNA using the four ribonucleoside triphosphates as substrates.</text>
</comment>
<dbReference type="Gene3D" id="1.10.1790.20">
    <property type="match status" value="1"/>
</dbReference>
<dbReference type="InterPro" id="IPR038120">
    <property type="entry name" value="Rpb1_funnel_sf"/>
</dbReference>
<evidence type="ECO:0000256" key="8">
    <source>
        <dbReference type="HAMAP-Rule" id="MF_01322"/>
    </source>
</evidence>
<evidence type="ECO:0000256" key="5">
    <source>
        <dbReference type="ARBA" id="ARBA00022842"/>
    </source>
</evidence>
<dbReference type="InterPro" id="IPR012754">
    <property type="entry name" value="DNA-dir_RpoC_beta_prime_bact"/>
</dbReference>
<dbReference type="InterPro" id="IPR044893">
    <property type="entry name" value="RNA_pol_Rpb1_clamp_domain"/>
</dbReference>
<name>A0A1I1D771_BREAD</name>
<dbReference type="EMBL" id="FOKY01000001">
    <property type="protein sequence ID" value="SFB68413.1"/>
    <property type="molecule type" value="Genomic_DNA"/>
</dbReference>
<dbReference type="InterPro" id="IPR007066">
    <property type="entry name" value="RNA_pol_Rpb1_3"/>
</dbReference>
<feature type="binding site" evidence="8">
    <location>
        <position position="448"/>
    </location>
    <ligand>
        <name>Mg(2+)</name>
        <dbReference type="ChEBI" id="CHEBI:18420"/>
    </ligand>
</feature>
<feature type="binding site" evidence="8">
    <location>
        <position position="452"/>
    </location>
    <ligand>
        <name>Mg(2+)</name>
        <dbReference type="ChEBI" id="CHEBI:18420"/>
    </ligand>
</feature>
<keyword evidence="3 8" id="KW-0548">Nucleotidyltransferase</keyword>
<comment type="catalytic activity">
    <reaction evidence="7 8 9">
        <text>RNA(n) + a ribonucleoside 5'-triphosphate = RNA(n+1) + diphosphate</text>
        <dbReference type="Rhea" id="RHEA:21248"/>
        <dbReference type="Rhea" id="RHEA-COMP:14527"/>
        <dbReference type="Rhea" id="RHEA-COMP:17342"/>
        <dbReference type="ChEBI" id="CHEBI:33019"/>
        <dbReference type="ChEBI" id="CHEBI:61557"/>
        <dbReference type="ChEBI" id="CHEBI:140395"/>
        <dbReference type="EC" id="2.7.7.6"/>
    </reaction>
</comment>
<evidence type="ECO:0000256" key="9">
    <source>
        <dbReference type="RuleBase" id="RU004279"/>
    </source>
</evidence>
<dbReference type="InterPro" id="IPR006592">
    <property type="entry name" value="RNA_pol_N"/>
</dbReference>
<dbReference type="CDD" id="cd02655">
    <property type="entry name" value="RNAP_beta'_C"/>
    <property type="match status" value="1"/>
</dbReference>
<evidence type="ECO:0000259" key="10">
    <source>
        <dbReference type="SMART" id="SM00663"/>
    </source>
</evidence>
<dbReference type="Pfam" id="PF04998">
    <property type="entry name" value="RNA_pol_Rpb1_5"/>
    <property type="match status" value="1"/>
</dbReference>
<feature type="binding site" evidence="8">
    <location>
        <position position="860"/>
    </location>
    <ligand>
        <name>Zn(2+)</name>
        <dbReference type="ChEBI" id="CHEBI:29105"/>
        <label>2</label>
    </ligand>
</feature>
<dbReference type="GO" id="GO:0000428">
    <property type="term" value="C:DNA-directed RNA polymerase complex"/>
    <property type="evidence" value="ECO:0007669"/>
    <property type="project" value="UniProtKB-KW"/>
</dbReference>
<feature type="binding site" evidence="8">
    <location>
        <position position="75"/>
    </location>
    <ligand>
        <name>Zn(2+)</name>
        <dbReference type="ChEBI" id="CHEBI:29105"/>
        <label>1</label>
    </ligand>
</feature>
<feature type="binding site" evidence="8">
    <location>
        <position position="857"/>
    </location>
    <ligand>
        <name>Zn(2+)</name>
        <dbReference type="ChEBI" id="CHEBI:29105"/>
        <label>2</label>
    </ligand>
</feature>
<comment type="cofactor">
    <cofactor evidence="8">
        <name>Mg(2+)</name>
        <dbReference type="ChEBI" id="CHEBI:18420"/>
    </cofactor>
    <text evidence="8">Binds 1 Mg(2+) ion per subunit.</text>
</comment>
<dbReference type="SUPFAM" id="SSF64484">
    <property type="entry name" value="beta and beta-prime subunits of DNA dependent RNA-polymerase"/>
    <property type="match status" value="1"/>
</dbReference>
<dbReference type="GO" id="GO:0003677">
    <property type="term" value="F:DNA binding"/>
    <property type="evidence" value="ECO:0007669"/>
    <property type="project" value="UniProtKB-UniRule"/>
</dbReference>
<keyword evidence="5 8" id="KW-0460">Magnesium</keyword>
<dbReference type="Gene3D" id="2.40.40.20">
    <property type="match status" value="1"/>
</dbReference>
<dbReference type="HAMAP" id="MF_01322">
    <property type="entry name" value="RNApol_bact_RpoC"/>
    <property type="match status" value="1"/>
</dbReference>
<evidence type="ECO:0000256" key="3">
    <source>
        <dbReference type="ARBA" id="ARBA00022695"/>
    </source>
</evidence>
<keyword evidence="12" id="KW-1185">Reference proteome</keyword>
<sequence>MKGMQGFGSISVHLASSDLVRSLSHGEVLKPETINYRTLKAEKDGLFCERIFGPTRDYECSCGKFRSIRYKGICCDRCGVEVTESKVRRYRTGHIELVDPIAHIWYYRIIPSKIAILLDVAPSDIQSILYFEKYIVIDAGETDLSPNQVLTDEEYDEYRDRYKEAFTAGAGAGAIRQILRNLDLDALADELRATNEYQNKSDKKVIKRLELAEDIRRSKNKPEWVVLDAVPVLPPDLRPMVPLDGGRFATSDINDLYRRLINRNNRLKKLKSVNAPDIIIKNEMRMVQDAADSLFDNSRRAHPVTGGGDRPLKSLSDILKGKQGRFRQNLLGKRVDYSGRSVIIVGPNLKLHQCGLPKQMALELFKPFVMRGLVEKEFVSNIKAAKRYIEIEHEKVWEILEEVAQNHPVLLNRAPTLHRLGIQAFEPILVEEKAIQLHPLVCHAYNADFDGDQMAVHVPLSPEAQIEAWILMLSSRNLLNPANGRPIVYPTQDMVLGIYHLTKPKLHRPERLKKFDSYPELLYAADSKKIAYEDWILYKVDNNWVETTAGRVIFNQVIPSRIGFVNETFTSKRIENLIAQCYKIYGIKETAKLADDLKSIGYSHATKLGVTISIADVEIPEEKYSIVSKTEEEVRKIEDNARRGLITYDEKYNQVIDLWASANERIKKLVENKLKDSEDGFNALYIMMDSGARGSREQIRQLAGMRGLMAKPSGEILEMAIRSNFKEGLSVLEYFISSHGARKGLADTALKTADAGYLTRKLVDISQDVVITTHDCGTLRYMELEAVRQGEEIIKTLADRCLGRVAAMDIFDPRNGELICPANEIIDGEAVKRIEEADIDKIRIRSVLTCEADQGVCGKCYGWDLSQLDTVNIGEAVGIIAAESIGQPGTQLTMRTFHIGGTAATSLEDNQLALGYDAYILSVPENVVERQTETGLEKIITRKGSIEVQKILAQIPVANIADPSEADRLNGKDVASEHTVAILKNSEEVRFGRRVRLQKEGSVLLALESQKYNYPVRVGSKLLVSAESIVKRGTALVEFDPYNELYVCEFDGIIRFAEKEVDGQIEKDKSLLLVVDQEGNELERFMLITGVSLAVEEGSMVKAGDTVARRPMAKRRTKDIIGGLPRVTELFESRQPKNAAVISLSDGIVESIDHKKGKYTIVVRASNGRTFSHVISTGKNIYVRIGDKVEAGEPLCDGVVSPHDILRVLGQNAVEQFLLEEIQAVYRLQGVEINEKHISIIIRQMLRKVEITDPGDTEFIIGQTVDRHIFSKENENVVSQGGESAKARPVLMGLTKAALFTESFLSAASFQETPKVLSGAALKGAVDTLQGLKENLVIGQLIPAGTGIKHYDSLKILGKKS</sequence>
<dbReference type="Gene3D" id="1.10.274.100">
    <property type="entry name" value="RNA polymerase Rpb1, domain 3"/>
    <property type="match status" value="1"/>
</dbReference>
<dbReference type="STRING" id="34097.SAMN02745150_00175"/>
<dbReference type="RefSeq" id="WP_092317297.1">
    <property type="nucleotide sequence ID" value="NZ_FOKY01000001.1"/>
</dbReference>
<dbReference type="Gene3D" id="2.40.50.100">
    <property type="match status" value="2"/>
</dbReference>
<feature type="binding site" evidence="8">
    <location>
        <position position="776"/>
    </location>
    <ligand>
        <name>Zn(2+)</name>
        <dbReference type="ChEBI" id="CHEBI:29105"/>
        <label>2</label>
    </ligand>
</feature>
<proteinExistence type="inferred from homology"/>
<feature type="binding site" evidence="8">
    <location>
        <position position="850"/>
    </location>
    <ligand>
        <name>Zn(2+)</name>
        <dbReference type="ChEBI" id="CHEBI:29105"/>
        <label>2</label>
    </ligand>
</feature>
<dbReference type="OrthoDB" id="9815296at2"/>
<comment type="cofactor">
    <cofactor evidence="8">
        <name>Zn(2+)</name>
        <dbReference type="ChEBI" id="CHEBI:29105"/>
    </cofactor>
    <text evidence="8">Binds 2 Zn(2+) ions per subunit.</text>
</comment>
<dbReference type="NCBIfam" id="TIGR02386">
    <property type="entry name" value="rpoC_TIGR"/>
    <property type="match status" value="1"/>
</dbReference>
<evidence type="ECO:0000256" key="2">
    <source>
        <dbReference type="ARBA" id="ARBA00022679"/>
    </source>
</evidence>
<dbReference type="InterPro" id="IPR007081">
    <property type="entry name" value="RNA_pol_Rpb1_5"/>
</dbReference>
<dbReference type="InterPro" id="IPR007083">
    <property type="entry name" value="RNA_pol_Rpb1_4"/>
</dbReference>
<protein>
    <recommendedName>
        <fullName evidence="8">DNA-directed RNA polymerase subunit beta'</fullName>
        <shortName evidence="8">RNAP subunit beta'</shortName>
        <ecNumber evidence="8">2.7.7.6</ecNumber>
    </recommendedName>
    <alternativeName>
        <fullName evidence="8">RNA polymerase subunit beta'</fullName>
    </alternativeName>
    <alternativeName>
        <fullName evidence="8">Transcriptase subunit beta'</fullName>
    </alternativeName>
</protein>
<feature type="binding site" evidence="8">
    <location>
        <position position="78"/>
    </location>
    <ligand>
        <name>Zn(2+)</name>
        <dbReference type="ChEBI" id="CHEBI:29105"/>
        <label>1</label>
    </ligand>
</feature>
<dbReference type="Proteomes" id="UP000240042">
    <property type="component" value="Unassembled WGS sequence"/>
</dbReference>
<keyword evidence="4 8" id="KW-0479">Metal-binding</keyword>
<dbReference type="PANTHER" id="PTHR19376:SF54">
    <property type="entry name" value="DNA-DIRECTED RNA POLYMERASE SUBUNIT BETA"/>
    <property type="match status" value="1"/>
</dbReference>
<evidence type="ECO:0000256" key="1">
    <source>
        <dbReference type="ARBA" id="ARBA00022478"/>
    </source>
</evidence>
<dbReference type="Gene3D" id="1.10.40.90">
    <property type="match status" value="1"/>
</dbReference>
<evidence type="ECO:0000256" key="6">
    <source>
        <dbReference type="ARBA" id="ARBA00023163"/>
    </source>
</evidence>
<keyword evidence="1 8" id="KW-0240">DNA-directed RNA polymerase</keyword>
<comment type="subunit">
    <text evidence="8">The RNAP catalytic core consists of 2 alpha, 1 beta, 1 beta' and 1 omega subunit. When a sigma factor is associated with the core the holoenzyme is formed, which can initiate transcription.</text>
</comment>
<dbReference type="GO" id="GO:0006351">
    <property type="term" value="P:DNA-templated transcription"/>
    <property type="evidence" value="ECO:0007669"/>
    <property type="project" value="UniProtKB-UniRule"/>
</dbReference>
<evidence type="ECO:0000256" key="7">
    <source>
        <dbReference type="ARBA" id="ARBA00048552"/>
    </source>
</evidence>
<feature type="binding site" evidence="8">
    <location>
        <position position="62"/>
    </location>
    <ligand>
        <name>Zn(2+)</name>
        <dbReference type="ChEBI" id="CHEBI:29105"/>
        <label>1</label>
    </ligand>
</feature>
<evidence type="ECO:0000256" key="4">
    <source>
        <dbReference type="ARBA" id="ARBA00022723"/>
    </source>
</evidence>
<organism evidence="11 12">
    <name type="scientific">Brevinema andersonii</name>
    <dbReference type="NCBI Taxonomy" id="34097"/>
    <lineage>
        <taxon>Bacteria</taxon>
        <taxon>Pseudomonadati</taxon>
        <taxon>Spirochaetota</taxon>
        <taxon>Spirochaetia</taxon>
        <taxon>Brevinematales</taxon>
        <taxon>Brevinemataceae</taxon>
        <taxon>Brevinema</taxon>
    </lineage>
</organism>
<dbReference type="GO" id="GO:0000287">
    <property type="term" value="F:magnesium ion binding"/>
    <property type="evidence" value="ECO:0007669"/>
    <property type="project" value="UniProtKB-UniRule"/>
</dbReference>
<dbReference type="Gene3D" id="1.10.150.390">
    <property type="match status" value="1"/>
</dbReference>
<keyword evidence="6 8" id="KW-0804">Transcription</keyword>
<feature type="binding site" evidence="8">
    <location>
        <position position="450"/>
    </location>
    <ligand>
        <name>Mg(2+)</name>
        <dbReference type="ChEBI" id="CHEBI:18420"/>
    </ligand>
</feature>
<dbReference type="Pfam" id="PF05000">
    <property type="entry name" value="RNA_pol_Rpb1_4"/>
    <property type="match status" value="1"/>
</dbReference>
<dbReference type="Pfam" id="PF04997">
    <property type="entry name" value="RNA_pol_Rpb1_1"/>
    <property type="match status" value="1"/>
</dbReference>
<keyword evidence="8" id="KW-0862">Zinc</keyword>
<dbReference type="InterPro" id="IPR000722">
    <property type="entry name" value="RNA_pol_asu"/>
</dbReference>
<evidence type="ECO:0000313" key="12">
    <source>
        <dbReference type="Proteomes" id="UP000240042"/>
    </source>
</evidence>
<dbReference type="Pfam" id="PF04983">
    <property type="entry name" value="RNA_pol_Rpb1_3"/>
    <property type="match status" value="1"/>
</dbReference>
<dbReference type="InterPro" id="IPR007080">
    <property type="entry name" value="RNA_pol_Rpb1_1"/>
</dbReference>